<evidence type="ECO:0000313" key="2">
    <source>
        <dbReference type="Proteomes" id="UP001240984"/>
    </source>
</evidence>
<keyword evidence="2" id="KW-1185">Reference proteome</keyword>
<evidence type="ECO:0008006" key="3">
    <source>
        <dbReference type="Google" id="ProtNLM"/>
    </source>
</evidence>
<comment type="caution">
    <text evidence="1">The sequence shown here is derived from an EMBL/GenBank/DDBJ whole genome shotgun (WGS) entry which is preliminary data.</text>
</comment>
<proteinExistence type="predicted"/>
<reference evidence="1 2" key="1">
    <citation type="submission" date="2023-07" db="EMBL/GenBank/DDBJ databases">
        <title>Sequencing the genomes of 1000 actinobacteria strains.</title>
        <authorList>
            <person name="Klenk H.-P."/>
        </authorList>
    </citation>
    <scope>NUCLEOTIDE SEQUENCE [LARGE SCALE GENOMIC DNA]</scope>
    <source>
        <strain evidence="1 2">DSM 44710</strain>
    </source>
</reference>
<dbReference type="Proteomes" id="UP001240984">
    <property type="component" value="Unassembled WGS sequence"/>
</dbReference>
<organism evidence="1 2">
    <name type="scientific">Catenuloplanes nepalensis</name>
    <dbReference type="NCBI Taxonomy" id="587533"/>
    <lineage>
        <taxon>Bacteria</taxon>
        <taxon>Bacillati</taxon>
        <taxon>Actinomycetota</taxon>
        <taxon>Actinomycetes</taxon>
        <taxon>Micromonosporales</taxon>
        <taxon>Micromonosporaceae</taxon>
        <taxon>Catenuloplanes</taxon>
    </lineage>
</organism>
<dbReference type="EMBL" id="JAUSRA010000001">
    <property type="protein sequence ID" value="MDP9793146.1"/>
    <property type="molecule type" value="Genomic_DNA"/>
</dbReference>
<evidence type="ECO:0000313" key="1">
    <source>
        <dbReference type="EMBL" id="MDP9793146.1"/>
    </source>
</evidence>
<protein>
    <recommendedName>
        <fullName evidence="3">CHAT domain-containing protein</fullName>
    </recommendedName>
</protein>
<gene>
    <name evidence="1" type="ORF">J2S43_001658</name>
</gene>
<dbReference type="RefSeq" id="WP_306828123.1">
    <property type="nucleotide sequence ID" value="NZ_JAUSRA010000001.1"/>
</dbReference>
<sequence>MPHDITGALRAELDGTAGPERTRPLLQLGQHLFSEYWRAGPGLEAALPHLDQSIEAVSEACRYLEPGDAQRGSATAMLGVGLAMRRLAHGGTENDRETGIAMLEESSGSGMLPPAMRLMARMALGQLYLLRAVQGSPAGAAGDADRAVTCFREVRAEDDEVLRPEMREAAATLLDLAEAMQVMRGGLGGGPAGLDLGRMMRAMSTLQKLQERMRTGGPAVPAFFDAESLARLDPLDRPLTFVEMDPHEPAPDAPAPPLPVPGVPAPDLPAPSVRPETHALVIELTGAEDVHAAAGILLGPEPPPITAADVDDLVGLAATVVHTGEHAGPVDRGTDLLLLAAALHTRARRDRLTPGDPDGDHRVAARHLAEALETLPPDHPATASAVRRLGAFLDGDPPLGGLAGRFAAVLARIGATDPVAALLHSVCRAVAGHGEVVLTAQIPRDLPWAARIRAIVEAAVRHRSALGGAAPADVAEALRAMTVDGLAGPDRLFLDAADGRISPAWPPGWRRVMIVEGTPGISRTGAVVSYVAGIDQILKLAGRDAPAPGRSPVFVANPRGDRESAGVDAVMIRRFFHPRSIGLGRTVEHVDGAGTPGEVAAHLDASLLQLACGVTAGGLELAGPATLGIEAIRAHAGRAGGLAILPSCAGEASGLLAGALVDGGFAGVVGWLRPVPAPVESLSLFMLHLKLVDEGLPAADAVHELRRWLAAPARIVPEHLPAGYSATLRDPRLAEIVTAGSLRYWGR</sequence>
<name>A0ABT9MPZ0_9ACTN</name>
<accession>A0ABT9MPZ0</accession>